<dbReference type="PROSITE" id="PS50011">
    <property type="entry name" value="PROTEIN_KINASE_DOM"/>
    <property type="match status" value="1"/>
</dbReference>
<protein>
    <recommendedName>
        <fullName evidence="12">Tyrosine-protein kinase</fullName>
        <ecNumber evidence="12">2.7.10.2</ecNumber>
    </recommendedName>
</protein>
<proteinExistence type="inferred from homology"/>
<dbReference type="InterPro" id="IPR050198">
    <property type="entry name" value="Non-receptor_tyrosine_kinases"/>
</dbReference>
<evidence type="ECO:0000256" key="9">
    <source>
        <dbReference type="PROSITE-ProRule" id="PRU00191"/>
    </source>
</evidence>
<evidence type="ECO:0000259" key="13">
    <source>
        <dbReference type="PROSITE" id="PS50001"/>
    </source>
</evidence>
<name>A0A8S3SPH1_MYTED</name>
<dbReference type="GO" id="GO:0004715">
    <property type="term" value="F:non-membrane spanning protein tyrosine kinase activity"/>
    <property type="evidence" value="ECO:0007669"/>
    <property type="project" value="UniProtKB-EC"/>
</dbReference>
<dbReference type="Gene3D" id="3.30.200.20">
    <property type="entry name" value="Phosphorylase Kinase, domain 1"/>
    <property type="match status" value="1"/>
</dbReference>
<dbReference type="SMART" id="SM00326">
    <property type="entry name" value="SH3"/>
    <property type="match status" value="1"/>
</dbReference>
<dbReference type="InterPro" id="IPR036860">
    <property type="entry name" value="SH2_dom_sf"/>
</dbReference>
<dbReference type="PANTHER" id="PTHR24418">
    <property type="entry name" value="TYROSINE-PROTEIN KINASE"/>
    <property type="match status" value="1"/>
</dbReference>
<feature type="domain" description="SH3" evidence="14">
    <location>
        <begin position="82"/>
        <end position="143"/>
    </location>
</feature>
<evidence type="ECO:0000256" key="4">
    <source>
        <dbReference type="ARBA" id="ARBA00022777"/>
    </source>
</evidence>
<dbReference type="FunFam" id="2.30.30.40:FF:000010">
    <property type="entry name" value="Tyrosine-protein kinase"/>
    <property type="match status" value="1"/>
</dbReference>
<dbReference type="Pfam" id="PF00018">
    <property type="entry name" value="SH3_1"/>
    <property type="match status" value="1"/>
</dbReference>
<evidence type="ECO:0000259" key="14">
    <source>
        <dbReference type="PROSITE" id="PS50002"/>
    </source>
</evidence>
<dbReference type="InterPro" id="IPR000719">
    <property type="entry name" value="Prot_kinase_dom"/>
</dbReference>
<dbReference type="GO" id="GO:0007154">
    <property type="term" value="P:cell communication"/>
    <property type="evidence" value="ECO:0007669"/>
    <property type="project" value="UniProtKB-ARBA"/>
</dbReference>
<comment type="caution">
    <text evidence="16">The sequence shown here is derived from an EMBL/GenBank/DDBJ whole genome shotgun (WGS) entry which is preliminary data.</text>
</comment>
<dbReference type="InterPro" id="IPR017441">
    <property type="entry name" value="Protein_kinase_ATP_BS"/>
</dbReference>
<evidence type="ECO:0000313" key="17">
    <source>
        <dbReference type="Proteomes" id="UP000683360"/>
    </source>
</evidence>
<organism evidence="16 17">
    <name type="scientific">Mytilus edulis</name>
    <name type="common">Blue mussel</name>
    <dbReference type="NCBI Taxonomy" id="6550"/>
    <lineage>
        <taxon>Eukaryota</taxon>
        <taxon>Metazoa</taxon>
        <taxon>Spiralia</taxon>
        <taxon>Lophotrochozoa</taxon>
        <taxon>Mollusca</taxon>
        <taxon>Bivalvia</taxon>
        <taxon>Autobranchia</taxon>
        <taxon>Pteriomorphia</taxon>
        <taxon>Mytilida</taxon>
        <taxon>Mytiloidea</taxon>
        <taxon>Mytilidae</taxon>
        <taxon>Mytilinae</taxon>
        <taxon>Mytilus</taxon>
    </lineage>
</organism>
<keyword evidence="4 12" id="KW-0418">Kinase</keyword>
<feature type="domain" description="SH2" evidence="13">
    <location>
        <begin position="149"/>
        <end position="239"/>
    </location>
</feature>
<dbReference type="InterPro" id="IPR001452">
    <property type="entry name" value="SH3_domain"/>
</dbReference>
<keyword evidence="1 10" id="KW-0728">SH3 domain</keyword>
<feature type="binding site" evidence="11">
    <location>
        <position position="303"/>
    </location>
    <ligand>
        <name>ATP</name>
        <dbReference type="ChEBI" id="CHEBI:30616"/>
    </ligand>
</feature>
<dbReference type="InterPro" id="IPR011009">
    <property type="entry name" value="Kinase-like_dom_sf"/>
</dbReference>
<comment type="similarity">
    <text evidence="12">Belongs to the protein kinase superfamily. Tyr protein kinase family.</text>
</comment>
<dbReference type="SUPFAM" id="SSF55550">
    <property type="entry name" value="SH2 domain"/>
    <property type="match status" value="1"/>
</dbReference>
<evidence type="ECO:0000259" key="15">
    <source>
        <dbReference type="PROSITE" id="PS50011"/>
    </source>
</evidence>
<dbReference type="InterPro" id="IPR035837">
    <property type="entry name" value="ABL_SH2"/>
</dbReference>
<dbReference type="InterPro" id="IPR036028">
    <property type="entry name" value="SH3-like_dom_sf"/>
</dbReference>
<gene>
    <name evidence="16" type="ORF">MEDL_35412</name>
</gene>
<evidence type="ECO:0000256" key="6">
    <source>
        <dbReference type="ARBA" id="ARBA00022999"/>
    </source>
</evidence>
<evidence type="ECO:0000256" key="3">
    <source>
        <dbReference type="ARBA" id="ARBA00022741"/>
    </source>
</evidence>
<evidence type="ECO:0000256" key="11">
    <source>
        <dbReference type="PROSITE-ProRule" id="PRU10141"/>
    </source>
</evidence>
<keyword evidence="5 11" id="KW-0067">ATP-binding</keyword>
<keyword evidence="17" id="KW-1185">Reference proteome</keyword>
<dbReference type="GO" id="GO:0005524">
    <property type="term" value="F:ATP binding"/>
    <property type="evidence" value="ECO:0007669"/>
    <property type="project" value="UniProtKB-UniRule"/>
</dbReference>
<keyword evidence="6 9" id="KW-0727">SH2 domain</keyword>
<keyword evidence="3 11" id="KW-0547">Nucleotide-binding</keyword>
<dbReference type="InterPro" id="IPR000980">
    <property type="entry name" value="SH2"/>
</dbReference>
<dbReference type="FunFam" id="3.30.505.10:FF:000004">
    <property type="entry name" value="Tyrosine-protein kinase"/>
    <property type="match status" value="1"/>
</dbReference>
<dbReference type="FunFam" id="3.30.200.20:FF:000037">
    <property type="entry name" value="Tyrosine-protein kinase"/>
    <property type="match status" value="1"/>
</dbReference>
<dbReference type="GO" id="GO:0023052">
    <property type="term" value="P:signaling"/>
    <property type="evidence" value="ECO:0007669"/>
    <property type="project" value="UniProtKB-ARBA"/>
</dbReference>
<dbReference type="SUPFAM" id="SSF50044">
    <property type="entry name" value="SH3-domain"/>
    <property type="match status" value="1"/>
</dbReference>
<dbReference type="EMBL" id="CAJPWZ010001721">
    <property type="protein sequence ID" value="CAG2222033.1"/>
    <property type="molecule type" value="Genomic_DNA"/>
</dbReference>
<evidence type="ECO:0000256" key="1">
    <source>
        <dbReference type="ARBA" id="ARBA00022443"/>
    </source>
</evidence>
<evidence type="ECO:0000256" key="2">
    <source>
        <dbReference type="ARBA" id="ARBA00022679"/>
    </source>
</evidence>
<dbReference type="Gene3D" id="3.30.505.10">
    <property type="entry name" value="SH2 domain"/>
    <property type="match status" value="1"/>
</dbReference>
<dbReference type="PRINTS" id="PR00452">
    <property type="entry name" value="SH3DOMAIN"/>
</dbReference>
<dbReference type="PROSITE" id="PS50002">
    <property type="entry name" value="SH3"/>
    <property type="match status" value="1"/>
</dbReference>
<dbReference type="Pfam" id="PF00017">
    <property type="entry name" value="SH2"/>
    <property type="match status" value="1"/>
</dbReference>
<dbReference type="AlphaFoldDB" id="A0A8S3SPH1"/>
<feature type="domain" description="Protein kinase" evidence="15">
    <location>
        <begin position="264"/>
        <end position="354"/>
    </location>
</feature>
<dbReference type="Proteomes" id="UP000683360">
    <property type="component" value="Unassembled WGS sequence"/>
</dbReference>
<keyword evidence="2 12" id="KW-0808">Transferase</keyword>
<dbReference type="CDD" id="cd09935">
    <property type="entry name" value="SH2_ABL"/>
    <property type="match status" value="1"/>
</dbReference>
<dbReference type="PRINTS" id="PR00401">
    <property type="entry name" value="SH2DOMAIN"/>
</dbReference>
<keyword evidence="7 12" id="KW-0829">Tyrosine-protein kinase</keyword>
<comment type="catalytic activity">
    <reaction evidence="8 12">
        <text>L-tyrosyl-[protein] + ATP = O-phospho-L-tyrosyl-[protein] + ADP + H(+)</text>
        <dbReference type="Rhea" id="RHEA:10596"/>
        <dbReference type="Rhea" id="RHEA-COMP:10136"/>
        <dbReference type="Rhea" id="RHEA-COMP:20101"/>
        <dbReference type="ChEBI" id="CHEBI:15378"/>
        <dbReference type="ChEBI" id="CHEBI:30616"/>
        <dbReference type="ChEBI" id="CHEBI:46858"/>
        <dbReference type="ChEBI" id="CHEBI:61978"/>
        <dbReference type="ChEBI" id="CHEBI:456216"/>
        <dbReference type="EC" id="2.7.10.2"/>
    </reaction>
</comment>
<accession>A0A8S3SPH1</accession>
<evidence type="ECO:0000256" key="7">
    <source>
        <dbReference type="ARBA" id="ARBA00023137"/>
    </source>
</evidence>
<dbReference type="CDD" id="cd11850">
    <property type="entry name" value="SH3_Abl"/>
    <property type="match status" value="1"/>
</dbReference>
<sequence length="354" mass="40365">MKADEQADRLLAEKDNGRFMQHYLDVMKILDQSYNSCVMLTAEAESLCDSLLQTRPLPDAPLGLLDTKWMSKENLLANQGEDDPNLFVALYDFQQGGENQLSIFKGEQITILGYNKGGEWCEVKNKANDLGWVPSNYIAPVNSLDKFSWYHGQISRNASEYLLSSGINGSFLVRESESSPGQRSISVRFEGRVYHYRISEDSDGKVYVTAEHRFNTLAELVHHHSIHSDGLVTTLLYPAPKRQKPTVFGLSPEPDRWEIERTEIAMKHRLGGGQYGDVYEAIWKRYNKTVAVKTLKEDTMALKDFLEEAAIMKEMKHPNLVQLLEYACVLSSKFSSNHKFKFHRYSLNHGKSDL</sequence>
<dbReference type="Pfam" id="PF07714">
    <property type="entry name" value="PK_Tyr_Ser-Thr"/>
    <property type="match status" value="1"/>
</dbReference>
<evidence type="ECO:0000313" key="16">
    <source>
        <dbReference type="EMBL" id="CAG2222033.1"/>
    </source>
</evidence>
<dbReference type="Gene3D" id="2.30.30.40">
    <property type="entry name" value="SH3 Domains"/>
    <property type="match status" value="1"/>
</dbReference>
<dbReference type="PROSITE" id="PS50001">
    <property type="entry name" value="SH2"/>
    <property type="match status" value="1"/>
</dbReference>
<dbReference type="EC" id="2.7.10.2" evidence="12"/>
<evidence type="ECO:0000256" key="12">
    <source>
        <dbReference type="RuleBase" id="RU362096"/>
    </source>
</evidence>
<dbReference type="PROSITE" id="PS00107">
    <property type="entry name" value="PROTEIN_KINASE_ATP"/>
    <property type="match status" value="1"/>
</dbReference>
<dbReference type="InterPro" id="IPR001245">
    <property type="entry name" value="Ser-Thr/Tyr_kinase_cat_dom"/>
</dbReference>
<reference evidence="16" key="1">
    <citation type="submission" date="2021-03" db="EMBL/GenBank/DDBJ databases">
        <authorList>
            <person name="Bekaert M."/>
        </authorList>
    </citation>
    <scope>NUCLEOTIDE SEQUENCE</scope>
</reference>
<evidence type="ECO:0000256" key="8">
    <source>
        <dbReference type="ARBA" id="ARBA00051245"/>
    </source>
</evidence>
<dbReference type="OrthoDB" id="98077at2759"/>
<dbReference type="SMART" id="SM00252">
    <property type="entry name" value="SH2"/>
    <property type="match status" value="1"/>
</dbReference>
<evidence type="ECO:0000256" key="5">
    <source>
        <dbReference type="ARBA" id="ARBA00022840"/>
    </source>
</evidence>
<dbReference type="SUPFAM" id="SSF56112">
    <property type="entry name" value="Protein kinase-like (PK-like)"/>
    <property type="match status" value="1"/>
</dbReference>
<evidence type="ECO:0000256" key="10">
    <source>
        <dbReference type="PROSITE-ProRule" id="PRU00192"/>
    </source>
</evidence>